<dbReference type="CDD" id="cd03230">
    <property type="entry name" value="ABC_DR_subfamily_A"/>
    <property type="match status" value="1"/>
</dbReference>
<dbReference type="PANTHER" id="PTHR43158">
    <property type="entry name" value="SKFA PEPTIDE EXPORT ATP-BINDING PROTEIN SKFE"/>
    <property type="match status" value="1"/>
</dbReference>
<proteinExistence type="predicted"/>
<dbReference type="InterPro" id="IPR003593">
    <property type="entry name" value="AAA+_ATPase"/>
</dbReference>
<reference evidence="4 5" key="1">
    <citation type="submission" date="2020-08" db="EMBL/GenBank/DDBJ databases">
        <title>Cohnella phylogeny.</title>
        <authorList>
            <person name="Dunlap C."/>
        </authorList>
    </citation>
    <scope>NUCLEOTIDE SEQUENCE [LARGE SCALE GENOMIC DNA]</scope>
    <source>
        <strain evidence="4 5">DSM 25239</strain>
    </source>
</reference>
<dbReference type="AlphaFoldDB" id="A0A841UA38"/>
<accession>A0A841UA38</accession>
<dbReference type="InterPro" id="IPR027417">
    <property type="entry name" value="P-loop_NTPase"/>
</dbReference>
<evidence type="ECO:0000313" key="4">
    <source>
        <dbReference type="EMBL" id="MBB6695103.1"/>
    </source>
</evidence>
<feature type="domain" description="ABC transporter" evidence="3">
    <location>
        <begin position="2"/>
        <end position="226"/>
    </location>
</feature>
<gene>
    <name evidence="4" type="ORF">H7B90_27280</name>
</gene>
<evidence type="ECO:0000313" key="5">
    <source>
        <dbReference type="Proteomes" id="UP000553776"/>
    </source>
</evidence>
<evidence type="ECO:0000256" key="1">
    <source>
        <dbReference type="ARBA" id="ARBA00022741"/>
    </source>
</evidence>
<dbReference type="GO" id="GO:0005524">
    <property type="term" value="F:ATP binding"/>
    <property type="evidence" value="ECO:0007669"/>
    <property type="project" value="UniProtKB-KW"/>
</dbReference>
<keyword evidence="2 4" id="KW-0067">ATP-binding</keyword>
<dbReference type="SMART" id="SM00382">
    <property type="entry name" value="AAA"/>
    <property type="match status" value="1"/>
</dbReference>
<dbReference type="GO" id="GO:0016887">
    <property type="term" value="F:ATP hydrolysis activity"/>
    <property type="evidence" value="ECO:0007669"/>
    <property type="project" value="InterPro"/>
</dbReference>
<dbReference type="EMBL" id="JACJVR010000111">
    <property type="protein sequence ID" value="MBB6695103.1"/>
    <property type="molecule type" value="Genomic_DNA"/>
</dbReference>
<organism evidence="4 5">
    <name type="scientific">Cohnella xylanilytica</name>
    <dbReference type="NCBI Taxonomy" id="557555"/>
    <lineage>
        <taxon>Bacteria</taxon>
        <taxon>Bacillati</taxon>
        <taxon>Bacillota</taxon>
        <taxon>Bacilli</taxon>
        <taxon>Bacillales</taxon>
        <taxon>Paenibacillaceae</taxon>
        <taxon>Cohnella</taxon>
    </lineage>
</organism>
<dbReference type="PROSITE" id="PS50893">
    <property type="entry name" value="ABC_TRANSPORTER_2"/>
    <property type="match status" value="1"/>
</dbReference>
<evidence type="ECO:0000256" key="2">
    <source>
        <dbReference type="ARBA" id="ARBA00022840"/>
    </source>
</evidence>
<dbReference type="RefSeq" id="WP_185139065.1">
    <property type="nucleotide sequence ID" value="NZ_BORM01000007.1"/>
</dbReference>
<comment type="caution">
    <text evidence="4">The sequence shown here is derived from an EMBL/GenBank/DDBJ whole genome shotgun (WGS) entry which is preliminary data.</text>
</comment>
<dbReference type="InterPro" id="IPR003439">
    <property type="entry name" value="ABC_transporter-like_ATP-bd"/>
</dbReference>
<dbReference type="Pfam" id="PF00005">
    <property type="entry name" value="ABC_tran"/>
    <property type="match status" value="1"/>
</dbReference>
<name>A0A841UA38_9BACL</name>
<sequence length="294" mass="32202">MLTVRNLYKSIDGRPVLANVGFALAPGQVAGVIGRNGAGKTTLLRTMAGILDPDAGSVECEGKSIHRYPSVKKDVVFVPDHTESWHGYTAYGSADFYSRIYPGFDMGYFRATLSRFGLPLDRNVRLFSKGMKMMFATTLGLATKARYVLLDEPTNGVDPIAKKQVLSLLMEAAAEGTSLLISSHLLEELERMTDSILLLKDGTVESYTSEDIAGGRFVKLQVAFAGDAPERWLASDDVLVLDHIGRVYTLMLSTEGEGRAYEELRSFDPILIEPLPVKLEDLYLWKLGGGNDVG</sequence>
<dbReference type="Proteomes" id="UP000553776">
    <property type="component" value="Unassembled WGS sequence"/>
</dbReference>
<evidence type="ECO:0000259" key="3">
    <source>
        <dbReference type="PROSITE" id="PS50893"/>
    </source>
</evidence>
<protein>
    <submittedName>
        <fullName evidence="4">ABC transporter ATP-binding protein</fullName>
    </submittedName>
</protein>
<dbReference type="SUPFAM" id="SSF52540">
    <property type="entry name" value="P-loop containing nucleoside triphosphate hydrolases"/>
    <property type="match status" value="1"/>
</dbReference>
<dbReference type="PANTHER" id="PTHR43158:SF10">
    <property type="entry name" value="ABC TRANSPORTER ATP-BINDING PROTEIN YTRB"/>
    <property type="match status" value="1"/>
</dbReference>
<keyword evidence="1" id="KW-0547">Nucleotide-binding</keyword>
<dbReference type="Gene3D" id="3.40.50.300">
    <property type="entry name" value="P-loop containing nucleotide triphosphate hydrolases"/>
    <property type="match status" value="1"/>
</dbReference>
<keyword evidence="5" id="KW-1185">Reference proteome</keyword>